<dbReference type="InterPro" id="IPR001584">
    <property type="entry name" value="Integrase_cat-core"/>
</dbReference>
<evidence type="ECO:0000259" key="1">
    <source>
        <dbReference type="PROSITE" id="PS50994"/>
    </source>
</evidence>
<dbReference type="eggNOG" id="COG2801">
    <property type="taxonomic scope" value="Bacteria"/>
</dbReference>
<dbReference type="InterPro" id="IPR050900">
    <property type="entry name" value="Transposase_IS3/IS150/IS904"/>
</dbReference>
<dbReference type="PANTHER" id="PTHR46889:SF4">
    <property type="entry name" value="TRANSPOSASE INSO FOR INSERTION SEQUENCE ELEMENT IS911B-RELATED"/>
    <property type="match status" value="1"/>
</dbReference>
<dbReference type="PANTHER" id="PTHR46889">
    <property type="entry name" value="TRANSPOSASE INSF FOR INSERTION SEQUENCE IS3B-RELATED"/>
    <property type="match status" value="1"/>
</dbReference>
<name>E4RQ17_LEAB4</name>
<dbReference type="HOGENOM" id="CLU_027402_4_3_10"/>
<dbReference type="Proteomes" id="UP000007435">
    <property type="component" value="Chromosome"/>
</dbReference>
<dbReference type="KEGG" id="lby:Lbys_0740"/>
<proteinExistence type="predicted"/>
<dbReference type="InterPro" id="IPR048020">
    <property type="entry name" value="Transpos_IS3"/>
</dbReference>
<feature type="domain" description="Integrase catalytic" evidence="1">
    <location>
        <begin position="101"/>
        <end position="263"/>
    </location>
</feature>
<sequence>MLDCSHMARSSFYYHQLCSKSDKYGELKELIKCIYHKHKGRYGYRRITDELRKLGRIINHKTVLKLMSLLGLKSLIRRKKYQSYRGDQGKIAPHILQRNFKADRPNQKWVTDITEFKVRDKKLYLSPIMDLYNQEIISYQLSERPSFDQVVDMLKKAFKKIPTSTELLFHSDQGWQYQMKQFQALLKKKGIVQSMSRKGNCLDNAIIENFFGTLKAEMFYIQKINSIEELKKEIKNYIYYYNHERIKSNLKKMSPIQYRTHFSET</sequence>
<keyword evidence="3" id="KW-1185">Reference proteome</keyword>
<evidence type="ECO:0000313" key="3">
    <source>
        <dbReference type="Proteomes" id="UP000007435"/>
    </source>
</evidence>
<dbReference type="Pfam" id="PF00665">
    <property type="entry name" value="rve"/>
    <property type="match status" value="1"/>
</dbReference>
<dbReference type="GO" id="GO:0003676">
    <property type="term" value="F:nucleic acid binding"/>
    <property type="evidence" value="ECO:0007669"/>
    <property type="project" value="InterPro"/>
</dbReference>
<dbReference type="STRING" id="649349.Lbys_0740"/>
<dbReference type="SUPFAM" id="SSF53098">
    <property type="entry name" value="Ribonuclease H-like"/>
    <property type="match status" value="1"/>
</dbReference>
<evidence type="ECO:0000313" key="2">
    <source>
        <dbReference type="EMBL" id="ADQ16500.1"/>
    </source>
</evidence>
<dbReference type="PROSITE" id="PS50994">
    <property type="entry name" value="INTEGRASE"/>
    <property type="match status" value="1"/>
</dbReference>
<dbReference type="GO" id="GO:0015074">
    <property type="term" value="P:DNA integration"/>
    <property type="evidence" value="ECO:0007669"/>
    <property type="project" value="InterPro"/>
</dbReference>
<dbReference type="Gene3D" id="3.30.420.10">
    <property type="entry name" value="Ribonuclease H-like superfamily/Ribonuclease H"/>
    <property type="match status" value="1"/>
</dbReference>
<protein>
    <submittedName>
        <fullName evidence="2">Integrase catalytic region</fullName>
    </submittedName>
</protein>
<dbReference type="InterPro" id="IPR036397">
    <property type="entry name" value="RNaseH_sf"/>
</dbReference>
<reference key="1">
    <citation type="submission" date="2010-11" db="EMBL/GenBank/DDBJ databases">
        <title>The complete genome of Leadbetterella byssophila DSM 17132.</title>
        <authorList>
            <consortium name="US DOE Joint Genome Institute (JGI-PGF)"/>
            <person name="Lucas S."/>
            <person name="Copeland A."/>
            <person name="Lapidus A."/>
            <person name="Glavina del Rio T."/>
            <person name="Dalin E."/>
            <person name="Tice H."/>
            <person name="Bruce D."/>
            <person name="Goodwin L."/>
            <person name="Pitluck S."/>
            <person name="Kyrpides N."/>
            <person name="Mavromatis K."/>
            <person name="Ivanova N."/>
            <person name="Teshima H."/>
            <person name="Brettin T."/>
            <person name="Detter J.C."/>
            <person name="Han C."/>
            <person name="Tapia R."/>
            <person name="Land M."/>
            <person name="Hauser L."/>
            <person name="Markowitz V."/>
            <person name="Cheng J.-F."/>
            <person name="Hugenholtz P."/>
            <person name="Woyke T."/>
            <person name="Wu D."/>
            <person name="Tindall B."/>
            <person name="Pomrenke H.G."/>
            <person name="Brambilla E."/>
            <person name="Klenk H.-P."/>
            <person name="Eisen J.A."/>
        </authorList>
    </citation>
    <scope>NUCLEOTIDE SEQUENCE [LARGE SCALE GENOMIC DNA]</scope>
    <source>
        <strain>DSM 17132</strain>
    </source>
</reference>
<dbReference type="InterPro" id="IPR025948">
    <property type="entry name" value="HTH-like_dom"/>
</dbReference>
<gene>
    <name evidence="2" type="ordered locus">Lbys_0740</name>
</gene>
<dbReference type="NCBIfam" id="NF033516">
    <property type="entry name" value="transpos_IS3"/>
    <property type="match status" value="1"/>
</dbReference>
<dbReference type="InterPro" id="IPR012337">
    <property type="entry name" value="RNaseH-like_sf"/>
</dbReference>
<reference evidence="2 3" key="2">
    <citation type="journal article" date="2011" name="Stand. Genomic Sci.">
        <title>Complete genome sequence of Leadbetterella byssophila type strain (4M15).</title>
        <authorList>
            <person name="Abt B."/>
            <person name="Teshima H."/>
            <person name="Lucas S."/>
            <person name="Lapidus A."/>
            <person name="Del Rio T.G."/>
            <person name="Nolan M."/>
            <person name="Tice H."/>
            <person name="Cheng J.F."/>
            <person name="Pitluck S."/>
            <person name="Liolios K."/>
            <person name="Pagani I."/>
            <person name="Ivanova N."/>
            <person name="Mavromatis K."/>
            <person name="Pati A."/>
            <person name="Tapia R."/>
            <person name="Han C."/>
            <person name="Goodwin L."/>
            <person name="Chen A."/>
            <person name="Palaniappan K."/>
            <person name="Land M."/>
            <person name="Hauser L."/>
            <person name="Chang Y.J."/>
            <person name="Jeffries C.D."/>
            <person name="Rohde M."/>
            <person name="Goker M."/>
            <person name="Tindall B.J."/>
            <person name="Detter J.C."/>
            <person name="Woyke T."/>
            <person name="Bristow J."/>
            <person name="Eisen J.A."/>
            <person name="Markowitz V."/>
            <person name="Hugenholtz P."/>
            <person name="Klenk H.P."/>
            <person name="Kyrpides N.C."/>
        </authorList>
    </citation>
    <scope>NUCLEOTIDE SEQUENCE [LARGE SCALE GENOMIC DNA]</scope>
    <source>
        <strain evidence="3">DSM 17132 / JCM 16389 / KACC 11308 / NBRC 106382 / 4M15</strain>
    </source>
</reference>
<dbReference type="EMBL" id="CP002305">
    <property type="protein sequence ID" value="ADQ16500.1"/>
    <property type="molecule type" value="Genomic_DNA"/>
</dbReference>
<accession>E4RQ17</accession>
<organism evidence="2 3">
    <name type="scientific">Leadbetterella byssophila (strain DSM 17132 / JCM 16389 / KACC 11308 / NBRC 106382 / 4M15)</name>
    <dbReference type="NCBI Taxonomy" id="649349"/>
    <lineage>
        <taxon>Bacteria</taxon>
        <taxon>Pseudomonadati</taxon>
        <taxon>Bacteroidota</taxon>
        <taxon>Cytophagia</taxon>
        <taxon>Cytophagales</taxon>
        <taxon>Leadbetterellaceae</taxon>
        <taxon>Leadbetterella</taxon>
    </lineage>
</organism>
<dbReference type="Pfam" id="PF13276">
    <property type="entry name" value="HTH_21"/>
    <property type="match status" value="1"/>
</dbReference>
<dbReference type="Pfam" id="PF13333">
    <property type="entry name" value="rve_2"/>
    <property type="match status" value="1"/>
</dbReference>
<dbReference type="AlphaFoldDB" id="E4RQ17"/>